<dbReference type="InterPro" id="IPR027417">
    <property type="entry name" value="P-loop_NTPase"/>
</dbReference>
<dbReference type="PANTHER" id="PTHR12705:SF0">
    <property type="entry name" value="ORIGIN RECOGNITION COMPLEX SUBUNIT 5"/>
    <property type="match status" value="1"/>
</dbReference>
<dbReference type="AlphaFoldDB" id="A0AAE0M6D3"/>
<proteinExistence type="inferred from homology"/>
<evidence type="ECO:0000256" key="2">
    <source>
        <dbReference type="ARBA" id="ARBA00006269"/>
    </source>
</evidence>
<keyword evidence="6" id="KW-0539">Nucleus</keyword>
<reference evidence="11" key="2">
    <citation type="submission" date="2023-06" db="EMBL/GenBank/DDBJ databases">
        <authorList>
            <consortium name="Lawrence Berkeley National Laboratory"/>
            <person name="Haridas S."/>
            <person name="Hensen N."/>
            <person name="Bonometti L."/>
            <person name="Westerberg I."/>
            <person name="Brannstrom I.O."/>
            <person name="Guillou S."/>
            <person name="Cros-Aarteil S."/>
            <person name="Calhoun S."/>
            <person name="Kuo A."/>
            <person name="Mondo S."/>
            <person name="Pangilinan J."/>
            <person name="Riley R."/>
            <person name="Labutti K."/>
            <person name="Andreopoulos B."/>
            <person name="Lipzen A."/>
            <person name="Chen C."/>
            <person name="Yanf M."/>
            <person name="Daum C."/>
            <person name="Ng V."/>
            <person name="Clum A."/>
            <person name="Steindorff A."/>
            <person name="Ohm R."/>
            <person name="Martin F."/>
            <person name="Silar P."/>
            <person name="Natvig D."/>
            <person name="Lalanne C."/>
            <person name="Gautier V."/>
            <person name="Ament-Velasquez S.L."/>
            <person name="Kruys A."/>
            <person name="Hutchinson M.I."/>
            <person name="Powell A.J."/>
            <person name="Barry K."/>
            <person name="Miller A.N."/>
            <person name="Grigoriev I.V."/>
            <person name="Debuchy R."/>
            <person name="Gladieux P."/>
            <person name="Thoren M.H."/>
            <person name="Johannesson H."/>
        </authorList>
    </citation>
    <scope>NUCLEOTIDE SEQUENCE</scope>
    <source>
        <strain evidence="11">SMH4131-1</strain>
    </source>
</reference>
<dbReference type="InterPro" id="IPR047088">
    <property type="entry name" value="ORC5_C"/>
</dbReference>
<evidence type="ECO:0000313" key="11">
    <source>
        <dbReference type="EMBL" id="KAK3320972.1"/>
    </source>
</evidence>
<keyword evidence="3" id="KW-0235">DNA replication</keyword>
<reference evidence="11" key="1">
    <citation type="journal article" date="2023" name="Mol. Phylogenet. Evol.">
        <title>Genome-scale phylogeny and comparative genomics of the fungal order Sordariales.</title>
        <authorList>
            <person name="Hensen N."/>
            <person name="Bonometti L."/>
            <person name="Westerberg I."/>
            <person name="Brannstrom I.O."/>
            <person name="Guillou S."/>
            <person name="Cros-Aarteil S."/>
            <person name="Calhoun S."/>
            <person name="Haridas S."/>
            <person name="Kuo A."/>
            <person name="Mondo S."/>
            <person name="Pangilinan J."/>
            <person name="Riley R."/>
            <person name="LaButti K."/>
            <person name="Andreopoulos B."/>
            <person name="Lipzen A."/>
            <person name="Chen C."/>
            <person name="Yan M."/>
            <person name="Daum C."/>
            <person name="Ng V."/>
            <person name="Clum A."/>
            <person name="Steindorff A."/>
            <person name="Ohm R.A."/>
            <person name="Martin F."/>
            <person name="Silar P."/>
            <person name="Natvig D.O."/>
            <person name="Lalanne C."/>
            <person name="Gautier V."/>
            <person name="Ament-Velasquez S.L."/>
            <person name="Kruys A."/>
            <person name="Hutchinson M.I."/>
            <person name="Powell A.J."/>
            <person name="Barry K."/>
            <person name="Miller A.N."/>
            <person name="Grigoriev I.V."/>
            <person name="Debuchy R."/>
            <person name="Gladieux P."/>
            <person name="Hiltunen Thoren M."/>
            <person name="Johannesson H."/>
        </authorList>
    </citation>
    <scope>NUCLEOTIDE SEQUENCE</scope>
    <source>
        <strain evidence="11">SMH4131-1</strain>
    </source>
</reference>
<keyword evidence="5" id="KW-0067">ATP-binding</keyword>
<dbReference type="GO" id="GO:0005664">
    <property type="term" value="C:nuclear origin of replication recognition complex"/>
    <property type="evidence" value="ECO:0007669"/>
    <property type="project" value="TreeGrafter"/>
</dbReference>
<dbReference type="Pfam" id="PF14630">
    <property type="entry name" value="ORC5_C"/>
    <property type="match status" value="1"/>
</dbReference>
<dbReference type="PANTHER" id="PTHR12705">
    <property type="entry name" value="ORIGIN RECOGNITION COMPLEX SUBUNIT 5"/>
    <property type="match status" value="1"/>
</dbReference>
<evidence type="ECO:0000259" key="9">
    <source>
        <dbReference type="Pfam" id="PF14630"/>
    </source>
</evidence>
<evidence type="ECO:0000256" key="3">
    <source>
        <dbReference type="ARBA" id="ARBA00022705"/>
    </source>
</evidence>
<evidence type="ECO:0000256" key="6">
    <source>
        <dbReference type="ARBA" id="ARBA00023242"/>
    </source>
</evidence>
<name>A0AAE0M6D3_9PEZI</name>
<comment type="caution">
    <text evidence="11">The sequence shown here is derived from an EMBL/GenBank/DDBJ whole genome shotgun (WGS) entry which is preliminary data.</text>
</comment>
<sequence length="506" mass="54859">MGYNGLFQLPDELVLTTLAQAFPSREPQIRALATLVHPSAAPCRNLVLYGTKSTGKSAITAAVLAALENDDIDIDDNGSPGLKFAIVNCVECITGRHLFETVVGKVARALRWDGAPLKCETVSQLTVALSKMLKYTPRPDNFRFVLVFDGIDRQREAPPTLLPALARLSEIIPNITTVFIATSPPAGFLHTPFVSHIHFPNYTKPEFVAILGASPPTPLPNTTQAETTELWARFTAAVHDALARAASRILPSLRHACQALWPRFTAPILAGTHAPREFSKLLVAARVHFRDERLLDPGIVSAARRLQTPPPTQTPTTTTDPSTLTNGTVLPKPPQPTSSAPDLAALLPTTARLLLLAAYLASHNPARHDLTLFSTHHHGRRRRRGGLSVGVSGRSNAGRRSKHRKIARKLLGAHAFILERMLAIFASVRREWDPSGDEQQGMDSDTGMAIATLASLRLLVRVGGAGGAGNSDPMDRGGKWRVNVGWEVVRGLGRSIGVEIEEWLVE</sequence>
<evidence type="ECO:0000256" key="4">
    <source>
        <dbReference type="ARBA" id="ARBA00022741"/>
    </source>
</evidence>
<evidence type="ECO:0000259" key="8">
    <source>
        <dbReference type="Pfam" id="PF13191"/>
    </source>
</evidence>
<feature type="compositionally biased region" description="Low complexity" evidence="7">
    <location>
        <begin position="314"/>
        <end position="328"/>
    </location>
</feature>
<dbReference type="GO" id="GO:0003688">
    <property type="term" value="F:DNA replication origin binding"/>
    <property type="evidence" value="ECO:0007669"/>
    <property type="project" value="TreeGrafter"/>
</dbReference>
<dbReference type="Pfam" id="PF21639">
    <property type="entry name" value="ORC5_lid"/>
    <property type="match status" value="1"/>
</dbReference>
<comment type="similarity">
    <text evidence="2">Belongs to the ORC5 family.</text>
</comment>
<dbReference type="InterPro" id="IPR020796">
    <property type="entry name" value="ORC5"/>
</dbReference>
<feature type="domain" description="Origin recognition complex subunit 5 C-terminal" evidence="9">
    <location>
        <begin position="347"/>
        <end position="504"/>
    </location>
</feature>
<keyword evidence="4" id="KW-0547">Nucleotide-binding</keyword>
<dbReference type="Proteomes" id="UP001286456">
    <property type="component" value="Unassembled WGS sequence"/>
</dbReference>
<organism evidence="11 12">
    <name type="scientific">Cercophora scortea</name>
    <dbReference type="NCBI Taxonomy" id="314031"/>
    <lineage>
        <taxon>Eukaryota</taxon>
        <taxon>Fungi</taxon>
        <taxon>Dikarya</taxon>
        <taxon>Ascomycota</taxon>
        <taxon>Pezizomycotina</taxon>
        <taxon>Sordariomycetes</taxon>
        <taxon>Sordariomycetidae</taxon>
        <taxon>Sordariales</taxon>
        <taxon>Lasiosphaeriaceae</taxon>
        <taxon>Cercophora</taxon>
    </lineage>
</organism>
<evidence type="ECO:0000313" key="12">
    <source>
        <dbReference type="Proteomes" id="UP001286456"/>
    </source>
</evidence>
<dbReference type="InterPro" id="IPR048866">
    <property type="entry name" value="ORC5_lid"/>
</dbReference>
<feature type="region of interest" description="Disordered" evidence="7">
    <location>
        <begin position="376"/>
        <end position="404"/>
    </location>
</feature>
<feature type="domain" description="ORC5 lid" evidence="10">
    <location>
        <begin position="231"/>
        <end position="290"/>
    </location>
</feature>
<accession>A0AAE0M6D3</accession>
<protein>
    <submittedName>
        <fullName evidence="11">Origin recognition complex subunit 5 C-terminus-domain-containing protein</fullName>
    </submittedName>
</protein>
<dbReference type="Gene3D" id="3.40.50.300">
    <property type="entry name" value="P-loop containing nucleotide triphosphate hydrolases"/>
    <property type="match status" value="1"/>
</dbReference>
<feature type="domain" description="Orc1-like AAA ATPase" evidence="8">
    <location>
        <begin position="22"/>
        <end position="175"/>
    </location>
</feature>
<comment type="subcellular location">
    <subcellularLocation>
        <location evidence="1">Nucleus</location>
    </subcellularLocation>
</comment>
<evidence type="ECO:0000256" key="1">
    <source>
        <dbReference type="ARBA" id="ARBA00004123"/>
    </source>
</evidence>
<evidence type="ECO:0000259" key="10">
    <source>
        <dbReference type="Pfam" id="PF21639"/>
    </source>
</evidence>
<dbReference type="InterPro" id="IPR041664">
    <property type="entry name" value="AAA_16"/>
</dbReference>
<feature type="region of interest" description="Disordered" evidence="7">
    <location>
        <begin position="300"/>
        <end position="342"/>
    </location>
</feature>
<dbReference type="EMBL" id="JAUEPO010000005">
    <property type="protein sequence ID" value="KAK3320972.1"/>
    <property type="molecule type" value="Genomic_DNA"/>
</dbReference>
<dbReference type="SUPFAM" id="SSF52540">
    <property type="entry name" value="P-loop containing nucleoside triphosphate hydrolases"/>
    <property type="match status" value="1"/>
</dbReference>
<evidence type="ECO:0000256" key="5">
    <source>
        <dbReference type="ARBA" id="ARBA00022840"/>
    </source>
</evidence>
<dbReference type="Pfam" id="PF13191">
    <property type="entry name" value="AAA_16"/>
    <property type="match status" value="1"/>
</dbReference>
<evidence type="ECO:0000256" key="7">
    <source>
        <dbReference type="SAM" id="MobiDB-lite"/>
    </source>
</evidence>
<keyword evidence="12" id="KW-1185">Reference proteome</keyword>
<dbReference type="GO" id="GO:0006270">
    <property type="term" value="P:DNA replication initiation"/>
    <property type="evidence" value="ECO:0007669"/>
    <property type="project" value="TreeGrafter"/>
</dbReference>
<feature type="compositionally biased region" description="Basic residues" evidence="7">
    <location>
        <begin position="376"/>
        <end position="385"/>
    </location>
</feature>
<gene>
    <name evidence="11" type="ORF">B0T19DRAFT_403571</name>
</gene>